<comment type="caution">
    <text evidence="1">The sequence shown here is derived from an EMBL/GenBank/DDBJ whole genome shotgun (WGS) entry which is preliminary data.</text>
</comment>
<evidence type="ECO:0000313" key="1">
    <source>
        <dbReference type="EMBL" id="TNV78220.1"/>
    </source>
</evidence>
<organism evidence="1 2">
    <name type="scientific">Halteria grandinella</name>
    <dbReference type="NCBI Taxonomy" id="5974"/>
    <lineage>
        <taxon>Eukaryota</taxon>
        <taxon>Sar</taxon>
        <taxon>Alveolata</taxon>
        <taxon>Ciliophora</taxon>
        <taxon>Intramacronucleata</taxon>
        <taxon>Spirotrichea</taxon>
        <taxon>Stichotrichia</taxon>
        <taxon>Sporadotrichida</taxon>
        <taxon>Halteriidae</taxon>
        <taxon>Halteria</taxon>
    </lineage>
</organism>
<proteinExistence type="predicted"/>
<reference evidence="1" key="1">
    <citation type="submission" date="2019-06" db="EMBL/GenBank/DDBJ databases">
        <authorList>
            <person name="Zheng W."/>
        </authorList>
    </citation>
    <scope>NUCLEOTIDE SEQUENCE</scope>
    <source>
        <strain evidence="1">QDHG01</strain>
    </source>
</reference>
<dbReference type="Proteomes" id="UP000785679">
    <property type="component" value="Unassembled WGS sequence"/>
</dbReference>
<keyword evidence="2" id="KW-1185">Reference proteome</keyword>
<accession>A0A8J8NQ61</accession>
<name>A0A8J8NQ61_HALGN</name>
<evidence type="ECO:0000313" key="2">
    <source>
        <dbReference type="Proteomes" id="UP000785679"/>
    </source>
</evidence>
<dbReference type="AlphaFoldDB" id="A0A8J8NQ61"/>
<gene>
    <name evidence="1" type="ORF">FGO68_gene9382</name>
</gene>
<sequence length="95" mass="11740">MKSPDRTIILPSKWRNDLHRDVSPLIFPWRHLLGKFRLNYLYLFQFYLFLFRSDIITLNSIWQWQINWMDLLLVLWMQGEGSIVFRKEFAEFLES</sequence>
<dbReference type="EMBL" id="RRYP01010694">
    <property type="protein sequence ID" value="TNV78220.1"/>
    <property type="molecule type" value="Genomic_DNA"/>
</dbReference>
<protein>
    <submittedName>
        <fullName evidence="1">Uncharacterized protein</fullName>
    </submittedName>
</protein>